<dbReference type="InterPro" id="IPR007111">
    <property type="entry name" value="NACHT_NTPase"/>
</dbReference>
<dbReference type="SUPFAM" id="SSF52540">
    <property type="entry name" value="P-loop containing nucleoside triphosphate hydrolases"/>
    <property type="match status" value="1"/>
</dbReference>
<keyword evidence="2" id="KW-0472">Membrane</keyword>
<evidence type="ECO:0000256" key="2">
    <source>
        <dbReference type="SAM" id="Phobius"/>
    </source>
</evidence>
<keyword evidence="2" id="KW-1133">Transmembrane helix</keyword>
<gene>
    <name evidence="4" type="ORF">BKA55DRAFT_618708</name>
</gene>
<comment type="caution">
    <text evidence="4">The sequence shown here is derived from an EMBL/GenBank/DDBJ whole genome shotgun (WGS) entry which is preliminary data.</text>
</comment>
<organism evidence="4 5">
    <name type="scientific">Fusarium redolens</name>
    <dbReference type="NCBI Taxonomy" id="48865"/>
    <lineage>
        <taxon>Eukaryota</taxon>
        <taxon>Fungi</taxon>
        <taxon>Dikarya</taxon>
        <taxon>Ascomycota</taxon>
        <taxon>Pezizomycotina</taxon>
        <taxon>Sordariomycetes</taxon>
        <taxon>Hypocreomycetidae</taxon>
        <taxon>Hypocreales</taxon>
        <taxon>Nectriaceae</taxon>
        <taxon>Fusarium</taxon>
        <taxon>Fusarium redolens species complex</taxon>
    </lineage>
</organism>
<keyword evidence="1" id="KW-0677">Repeat</keyword>
<dbReference type="Gene3D" id="3.40.50.300">
    <property type="entry name" value="P-loop containing nucleotide triphosphate hydrolases"/>
    <property type="match status" value="1"/>
</dbReference>
<name>A0A9P9K962_FUSRE</name>
<dbReference type="PANTHER" id="PTHR10039:SF16">
    <property type="entry name" value="GPI INOSITOL-DEACYLASE"/>
    <property type="match status" value="1"/>
</dbReference>
<dbReference type="EMBL" id="JAGMUX010000011">
    <property type="protein sequence ID" value="KAH7244499.1"/>
    <property type="molecule type" value="Genomic_DNA"/>
</dbReference>
<dbReference type="RefSeq" id="XP_046047722.1">
    <property type="nucleotide sequence ID" value="XM_046196738.1"/>
</dbReference>
<dbReference type="InterPro" id="IPR055530">
    <property type="entry name" value="DUF7104"/>
</dbReference>
<evidence type="ECO:0000313" key="5">
    <source>
        <dbReference type="Proteomes" id="UP000720189"/>
    </source>
</evidence>
<dbReference type="Gene3D" id="1.20.5.340">
    <property type="match status" value="6"/>
</dbReference>
<protein>
    <recommendedName>
        <fullName evidence="3">NACHT domain-containing protein</fullName>
    </recommendedName>
</protein>
<keyword evidence="5" id="KW-1185">Reference proteome</keyword>
<accession>A0A9P9K962</accession>
<sequence>MRGKSWSFKRENGKVVFVRDLLAKATKWIKHFEAVGDIMTQCDPVHAGLPWAGVRFILIVATGDINTYANLLDRTISIVEIICRNAVLEKILPDHQSETQEELRRDLVKLYTKILTYLAKAKSYYEQNRFKSIVKQGLLASSDFESEFAAINQAQADVDRSATIFGLQYQLEARTELSQMLQNFDAPMNRWDKALHAITDELEGKMLTYSIFRLLISVVKERRDILSWISDQPFEQYHDQAKSEVLSGTGTWLLHDSQFIRWKNECASSILWLYGIPGSGKSKLVSVVIEDAMEAFRTKKAACPVYFYCSRNPAEPGRSDPARIVASIAKQLSTPLRPGPLLEPTIEIYKEYQANDFSSGPLTLEKSKALILELLERYQSATIVIDALDECNPQTRGDLLDTLEDLLKGSPCLLKIFVSSRTDRDITYKLNNYPNLHLSSDRNTADIDLFIRSETSLLIKKGNLLRDSDRQNEIRDKIVNKLSSKAGGMFRLASLQLQDLCQQATDDAVLERLGRLPKTLEESYCEILTKIESMNAIADRQYARNALSWLLCAQRQLQSDVFLAVVSVKKDRSASLISKGQLLHICSNFVIFDSTADTFRFSHLTVREFLEGREIFKETSANALAAEACLLKLIEAAPGTFMQTPPLKYACLFWAEHARVACQETYMQRNDTLCEFLGSDKAGSCFHRWHESVEGLLDSQRLPIEVYRRLNAALSHVPRVLLVVCAYDLCGVLSPEQWIELAQQRPRNREGETHQEIALCYGSGEILEWQFQNELRFEVTERVIEIAARNMENGERVVALLLDHREGTNMPITKGIIEAASWNWRSGEEIMTMLLERHGIDIPITQDIVRAIVRNFGQPIFQQLVDRAGGEIHIQEWVFKAAFGNQKHGKEITAMLLDMSRGEILITEEIVSTAVTRAYDGKDILELLLGHLRVSLSITEDVLKTAAKYWGLDGELWTFLLDNRGIEVPITEDIVKLAAENYEKGDELIARLLDKWATIIPITPAVIRAVVENLQKSTFQKFLSMTEVEILITGDLVHSTVMNWRSGEGVLALLLEEGTTEMNRMEEVVKAIVTRSDPGILQQFLDKNGVEVQIKEDIVEAAAGNHYNGDQMIALLLKANGGQIPITEKVISAALNNPNSGEKTVALLVEKSANAIPMTEETIEGIAGHVGESVFRQLIEKRGSEIPITGKVIEAATATPENCKEVMASLLEQGTVTTDAIEGVIQTIIRESEKAILQQFLDQNRLEIQITEDIVKAAAKNKSDGDEMIALLLEKQIEAVPITEEVIIAIVRDLNATVLRQIWDSGRVKIKITEKVIEAAAGNFDHGKEMVAFLLENQEENLSITKRAVETAAGNRRCGNGILALLLEKRGGEIPITEEALIEVVYHQWDSTETMTLLLEKSRTEILITEDIMKAAAASHNGGRKLLALLLERQGRELKITEGIVEAAAWNSSYGRDVMALLLEKGGPEIPITDKVINAVVGNKGTGKEILTLLLQWGVLGIPITEEIWKAARRRKDSTEITALLLQLVDADENTTALTTGKMGDKEMDREQVQINTQVGLIGYCRYLLLCAILIIFLFYYY</sequence>
<feature type="transmembrane region" description="Helical" evidence="2">
    <location>
        <begin position="1561"/>
        <end position="1581"/>
    </location>
</feature>
<dbReference type="OrthoDB" id="7464126at2759"/>
<dbReference type="PROSITE" id="PS50837">
    <property type="entry name" value="NACHT"/>
    <property type="match status" value="1"/>
</dbReference>
<dbReference type="InterPro" id="IPR056884">
    <property type="entry name" value="NPHP3-like_N"/>
</dbReference>
<feature type="domain" description="NACHT" evidence="3">
    <location>
        <begin position="269"/>
        <end position="423"/>
    </location>
</feature>
<dbReference type="GeneID" id="70226692"/>
<dbReference type="Pfam" id="PF24809">
    <property type="entry name" value="DUF7708"/>
    <property type="match status" value="1"/>
</dbReference>
<dbReference type="Pfam" id="PF24883">
    <property type="entry name" value="NPHP3_N"/>
    <property type="match status" value="1"/>
</dbReference>
<reference evidence="4" key="1">
    <citation type="journal article" date="2021" name="Nat. Commun.">
        <title>Genetic determinants of endophytism in the Arabidopsis root mycobiome.</title>
        <authorList>
            <person name="Mesny F."/>
            <person name="Miyauchi S."/>
            <person name="Thiergart T."/>
            <person name="Pickel B."/>
            <person name="Atanasova L."/>
            <person name="Karlsson M."/>
            <person name="Huettel B."/>
            <person name="Barry K.W."/>
            <person name="Haridas S."/>
            <person name="Chen C."/>
            <person name="Bauer D."/>
            <person name="Andreopoulos W."/>
            <person name="Pangilinan J."/>
            <person name="LaButti K."/>
            <person name="Riley R."/>
            <person name="Lipzen A."/>
            <person name="Clum A."/>
            <person name="Drula E."/>
            <person name="Henrissat B."/>
            <person name="Kohler A."/>
            <person name="Grigoriev I.V."/>
            <person name="Martin F.M."/>
            <person name="Hacquard S."/>
        </authorList>
    </citation>
    <scope>NUCLEOTIDE SEQUENCE</scope>
    <source>
        <strain evidence="4">MPI-CAGE-AT-0023</strain>
    </source>
</reference>
<dbReference type="PANTHER" id="PTHR10039">
    <property type="entry name" value="AMELOGENIN"/>
    <property type="match status" value="1"/>
</dbReference>
<dbReference type="Pfam" id="PF23397">
    <property type="entry name" value="DUF7104"/>
    <property type="match status" value="16"/>
</dbReference>
<dbReference type="Proteomes" id="UP000720189">
    <property type="component" value="Unassembled WGS sequence"/>
</dbReference>
<proteinExistence type="predicted"/>
<evidence type="ECO:0000256" key="1">
    <source>
        <dbReference type="ARBA" id="ARBA00022737"/>
    </source>
</evidence>
<dbReference type="InterPro" id="IPR027417">
    <property type="entry name" value="P-loop_NTPase"/>
</dbReference>
<keyword evidence="2" id="KW-0812">Transmembrane</keyword>
<evidence type="ECO:0000313" key="4">
    <source>
        <dbReference type="EMBL" id="KAH7244499.1"/>
    </source>
</evidence>
<evidence type="ECO:0000259" key="3">
    <source>
        <dbReference type="PROSITE" id="PS50837"/>
    </source>
</evidence>
<dbReference type="InterPro" id="IPR056125">
    <property type="entry name" value="DUF7708"/>
</dbReference>